<evidence type="ECO:0000313" key="2">
    <source>
        <dbReference type="Proteomes" id="UP000055060"/>
    </source>
</evidence>
<name>A0A0S7BGH7_9CHLR</name>
<keyword evidence="2" id="KW-1185">Reference proteome</keyword>
<dbReference type="EMBL" id="DF967972">
    <property type="protein sequence ID" value="GAP13272.1"/>
    <property type="molecule type" value="Genomic_DNA"/>
</dbReference>
<accession>A0A0S7BGH7</accession>
<protein>
    <submittedName>
        <fullName evidence="1">Uncharacterized protein</fullName>
    </submittedName>
</protein>
<evidence type="ECO:0000313" key="1">
    <source>
        <dbReference type="EMBL" id="GAP13272.1"/>
    </source>
</evidence>
<organism evidence="1">
    <name type="scientific">Longilinea arvoryzae</name>
    <dbReference type="NCBI Taxonomy" id="360412"/>
    <lineage>
        <taxon>Bacteria</taxon>
        <taxon>Bacillati</taxon>
        <taxon>Chloroflexota</taxon>
        <taxon>Anaerolineae</taxon>
        <taxon>Anaerolineales</taxon>
        <taxon>Anaerolineaceae</taxon>
        <taxon>Longilinea</taxon>
    </lineage>
</organism>
<proteinExistence type="predicted"/>
<dbReference type="RefSeq" id="WP_075072620.1">
    <property type="nucleotide sequence ID" value="NZ_DF967972.1"/>
</dbReference>
<gene>
    <name evidence="1" type="ORF">LARV_01025</name>
</gene>
<reference evidence="1" key="1">
    <citation type="submission" date="2015-07" db="EMBL/GenBank/DDBJ databases">
        <title>Draft Genome Sequences of Anaerolinea thermolimosa IMO-1, Bellilinea caldifistulae GOMI-1, Leptolinea tardivitalis YMTK-2, Levilinea saccharolytica KIBI-1,Longilinea arvoryzae KOME-1, Previously Described as Members of the Anaerolineaceae (Chloroflexi).</title>
        <authorList>
            <person name="Sekiguchi Y."/>
            <person name="Ohashi A."/>
            <person name="Matsuura N."/>
            <person name="Tourlousse M.D."/>
        </authorList>
    </citation>
    <scope>NUCLEOTIDE SEQUENCE [LARGE SCALE GENOMIC DNA]</scope>
    <source>
        <strain evidence="1">KOME-1</strain>
    </source>
</reference>
<dbReference type="AlphaFoldDB" id="A0A0S7BGH7"/>
<dbReference type="Proteomes" id="UP000055060">
    <property type="component" value="Unassembled WGS sequence"/>
</dbReference>
<sequence length="115" mass="13108">MTRFLELIREITRLPGESRLISNQAALILLYTGKYPYEFPGFTCDALKARSETPFGAGDSADDQGYREGKILALFQEDVDFLFSFCFPKDWPARELTFFSRSTPVVTTSDGDLYR</sequence>